<feature type="compositionally biased region" description="Basic and acidic residues" evidence="1">
    <location>
        <begin position="61"/>
        <end position="71"/>
    </location>
</feature>
<evidence type="ECO:0000313" key="3">
    <source>
        <dbReference type="Proteomes" id="UP000234681"/>
    </source>
</evidence>
<protein>
    <submittedName>
        <fullName evidence="2">RCG25869</fullName>
    </submittedName>
</protein>
<sequence length="90" mass="9888">MRHRAAQPRPAASEAPGPLARKAGTGRGGASEAGRPDPTSQLWRDRERRPEQSPASPCPPDTRKLDWRGQETGRLGHWPLPGARRPGHSW</sequence>
<evidence type="ECO:0000256" key="1">
    <source>
        <dbReference type="SAM" id="MobiDB-lite"/>
    </source>
</evidence>
<organism evidence="2 3">
    <name type="scientific">Rattus norvegicus</name>
    <name type="common">Rat</name>
    <dbReference type="NCBI Taxonomy" id="10116"/>
    <lineage>
        <taxon>Eukaryota</taxon>
        <taxon>Metazoa</taxon>
        <taxon>Chordata</taxon>
        <taxon>Craniata</taxon>
        <taxon>Vertebrata</taxon>
        <taxon>Euteleostomi</taxon>
        <taxon>Mammalia</taxon>
        <taxon>Eutheria</taxon>
        <taxon>Euarchontoglires</taxon>
        <taxon>Glires</taxon>
        <taxon>Rodentia</taxon>
        <taxon>Myomorpha</taxon>
        <taxon>Muroidea</taxon>
        <taxon>Muridae</taxon>
        <taxon>Murinae</taxon>
        <taxon>Rattus</taxon>
    </lineage>
</organism>
<accession>A6I3P8</accession>
<name>A6I3P8_RAT</name>
<evidence type="ECO:0000313" key="2">
    <source>
        <dbReference type="EMBL" id="EDL76981.1"/>
    </source>
</evidence>
<dbReference type="EMBL" id="CH473954">
    <property type="protein sequence ID" value="EDL76981.1"/>
    <property type="molecule type" value="Genomic_DNA"/>
</dbReference>
<feature type="region of interest" description="Disordered" evidence="1">
    <location>
        <begin position="1"/>
        <end position="90"/>
    </location>
</feature>
<gene>
    <name evidence="2" type="ORF">rCG_25869</name>
</gene>
<dbReference type="AlphaFoldDB" id="A6I3P8"/>
<proteinExistence type="predicted"/>
<dbReference type="Proteomes" id="UP000234681">
    <property type="component" value="Chromosome 8"/>
</dbReference>
<reference evidence="2 3" key="1">
    <citation type="submission" date="2005-09" db="EMBL/GenBank/DDBJ databases">
        <authorList>
            <person name="Mural R.J."/>
            <person name="Li P.W."/>
            <person name="Adams M.D."/>
            <person name="Amanatides P.G."/>
            <person name="Baden-Tillson H."/>
            <person name="Barnstead M."/>
            <person name="Chin S.H."/>
            <person name="Dew I."/>
            <person name="Evans C.A."/>
            <person name="Ferriera S."/>
            <person name="Flanigan M."/>
            <person name="Fosler C."/>
            <person name="Glodek A."/>
            <person name="Gu Z."/>
            <person name="Holt R.A."/>
            <person name="Jennings D."/>
            <person name="Kraft C.L."/>
            <person name="Lu F."/>
            <person name="Nguyen T."/>
            <person name="Nusskern D.R."/>
            <person name="Pfannkoch C.M."/>
            <person name="Sitter C."/>
            <person name="Sutton G.G."/>
            <person name="Venter J.C."/>
            <person name="Wang Z."/>
            <person name="Woodage T."/>
            <person name="Zheng X.H."/>
            <person name="Zhong F."/>
        </authorList>
    </citation>
    <scope>NUCLEOTIDE SEQUENCE [LARGE SCALE GENOMIC DNA]</scope>
    <source>
        <strain>BN</strain>
        <strain evidence="3">Sprague-Dawley</strain>
    </source>
</reference>